<accession>A4TBM4</accession>
<dbReference type="EMBL" id="CP000656">
    <property type="protein sequence ID" value="ABP45385.1"/>
    <property type="molecule type" value="Genomic_DNA"/>
</dbReference>
<dbReference type="HOGENOM" id="CLU_046006_3_0_11"/>
<proteinExistence type="predicted"/>
<evidence type="ECO:0008006" key="2">
    <source>
        <dbReference type="Google" id="ProtNLM"/>
    </source>
</evidence>
<protein>
    <recommendedName>
        <fullName evidence="2">Glyoxalase</fullName>
    </recommendedName>
</protein>
<dbReference type="SUPFAM" id="SSF54593">
    <property type="entry name" value="Glyoxalase/Bleomycin resistance protein/Dihydroxybiphenyl dioxygenase"/>
    <property type="match status" value="1"/>
</dbReference>
<dbReference type="STRING" id="350054.Mflv_2908"/>
<evidence type="ECO:0000313" key="1">
    <source>
        <dbReference type="EMBL" id="ABP45385.1"/>
    </source>
</evidence>
<organism evidence="1">
    <name type="scientific">Mycolicibacterium gilvum (strain PYR-GCK)</name>
    <name type="common">Mycobacterium gilvum (strain PYR-GCK)</name>
    <dbReference type="NCBI Taxonomy" id="350054"/>
    <lineage>
        <taxon>Bacteria</taxon>
        <taxon>Bacillati</taxon>
        <taxon>Actinomycetota</taxon>
        <taxon>Actinomycetes</taxon>
        <taxon>Mycobacteriales</taxon>
        <taxon>Mycobacteriaceae</taxon>
        <taxon>Mycolicibacterium</taxon>
    </lineage>
</organism>
<dbReference type="KEGG" id="mgi:Mflv_2908"/>
<dbReference type="InterPro" id="IPR029068">
    <property type="entry name" value="Glyas_Bleomycin-R_OHBP_Dase"/>
</dbReference>
<reference evidence="1" key="1">
    <citation type="submission" date="2007-04" db="EMBL/GenBank/DDBJ databases">
        <authorList>
            <consortium name="US DOE Joint Genome Institute"/>
            <person name="Copeland A."/>
            <person name="Lucas S."/>
            <person name="Lapidus A."/>
            <person name="Barry K."/>
            <person name="Detter J.C."/>
            <person name="Glavina del Rio T."/>
            <person name="Hammon N."/>
            <person name="Israni S."/>
            <person name="Dalin E."/>
            <person name="Tice H."/>
            <person name="Pitluck S."/>
            <person name="Chain P."/>
            <person name="Malfatti S."/>
            <person name="Shin M."/>
            <person name="Vergez L."/>
            <person name="Schmutz J."/>
            <person name="Larimer F."/>
            <person name="Land M."/>
            <person name="Hauser L."/>
            <person name="Kyrpides N."/>
            <person name="Mikhailova N."/>
            <person name="Miller C."/>
            <person name="Richardson P."/>
        </authorList>
    </citation>
    <scope>NUCLEOTIDE SEQUENCE</scope>
    <source>
        <strain evidence="1">PYR-GCK</strain>
    </source>
</reference>
<dbReference type="Pfam" id="PF13669">
    <property type="entry name" value="Glyoxalase_4"/>
    <property type="match status" value="1"/>
</dbReference>
<dbReference type="eggNOG" id="COG0346">
    <property type="taxonomic scope" value="Bacteria"/>
</dbReference>
<dbReference type="Gene3D" id="3.10.180.10">
    <property type="entry name" value="2,3-Dihydroxybiphenyl 1,2-Dioxygenase, domain 1"/>
    <property type="match status" value="1"/>
</dbReference>
<reference evidence="1" key="2">
    <citation type="journal article" date="2013" name="PLoS ONE">
        <title>A Gene Expression Study of the Activities of Aromatic Ring-Cleavage Dioxygenases in Mycobacterium gilvum PYR-GCK to Changes in Salinity and pH during Pyrene Degradation.</title>
        <authorList>
            <person name="Badejo A.C."/>
            <person name="Badejo A.O."/>
            <person name="Shin K.H."/>
            <person name="Chai Y.G."/>
        </authorList>
    </citation>
    <scope>NUCLEOTIDE SEQUENCE [LARGE SCALE GENOMIC DNA]</scope>
    <source>
        <strain evidence="1">PYR-GCK</strain>
    </source>
</reference>
<name>A4TBM4_MYCGI</name>
<dbReference type="AlphaFoldDB" id="A4TBM4"/>
<gene>
    <name evidence="1" type="ordered locus">Mflv_2908</name>
</gene>
<sequence length="192" mass="21059">MPRSVPVRLYEQPWPEGDFRFFQLGHVVDDVVAAAARWARTFGIGPFHVLPTVEQHTDYGGQIRPVRIQVAVAQAGPVQIELIQQHCDTPSIYSEWSRGGTSSFHQIATLTSGYDAKTAHFAALGYPIAAQSHGGGFRVAYIDTVADFGFYTEVVDAPPAFTDHVRAIAATCADWDGSDPVRILTRDGYRVP</sequence>